<dbReference type="InterPro" id="IPR010610">
    <property type="entry name" value="EryCIII-like_C"/>
</dbReference>
<evidence type="ECO:0000256" key="1">
    <source>
        <dbReference type="ARBA" id="ARBA00022679"/>
    </source>
</evidence>
<dbReference type="InterPro" id="IPR050426">
    <property type="entry name" value="Glycosyltransferase_28"/>
</dbReference>
<gene>
    <name evidence="4" type="ORF">EJ357_09080</name>
</gene>
<proteinExistence type="predicted"/>
<dbReference type="Pfam" id="PF03033">
    <property type="entry name" value="Glyco_transf_28"/>
    <property type="match status" value="1"/>
</dbReference>
<dbReference type="GO" id="GO:0005975">
    <property type="term" value="P:carbohydrate metabolic process"/>
    <property type="evidence" value="ECO:0007669"/>
    <property type="project" value="InterPro"/>
</dbReference>
<dbReference type="KEGG" id="scya:EJ357_09080"/>
<dbReference type="GO" id="GO:0008194">
    <property type="term" value="F:UDP-glycosyltransferase activity"/>
    <property type="evidence" value="ECO:0007669"/>
    <property type="project" value="InterPro"/>
</dbReference>
<dbReference type="SUPFAM" id="SSF53756">
    <property type="entry name" value="UDP-Glycosyltransferase/glycogen phosphorylase"/>
    <property type="match status" value="1"/>
</dbReference>
<dbReference type="GO" id="GO:0033072">
    <property type="term" value="P:vancomycin biosynthetic process"/>
    <property type="evidence" value="ECO:0007669"/>
    <property type="project" value="UniProtKB-ARBA"/>
</dbReference>
<sequence length="411" mass="42685">MRVLLSTYGSRGDVQPLAGLAVRLRELGAEVRVCAPADEEFTKLLAGVGVELVPVGPSARALTKAGPVPSTLPQRAAAVIASQLDAVTPAAEGCDVLVATGMISAAAGALSVAEKLGIPSVSVTFQQLTLPSADRPPLAYPGRPLPPEVTDNRALWDLDAQNVNALFGEALNTNRASIGLPPVDDVRDYVIGDRPWLATDPALDPWQETPDLDVVQTGAWFLRDERPLPDGLVAFLDAGEPPVYVGFGSMPLHGSKDPAQVAIEAVRAQGRRVLLGRGWADLSLIDDQDDCFAVGDVSHQALFGRVAAVVHHGGAGTTTTATRAGTPQVVVPQMADQPYWAGRVAELGIGAAHDGPTPAFESLSASLATALAPETRARATAVARTIRTDGATVAAKLLLDSIGRETPSVSA</sequence>
<dbReference type="Proteomes" id="UP000280298">
    <property type="component" value="Chromosome"/>
</dbReference>
<organism evidence="4 5">
    <name type="scientific">Streptomyces cyaneochromogenes</name>
    <dbReference type="NCBI Taxonomy" id="2496836"/>
    <lineage>
        <taxon>Bacteria</taxon>
        <taxon>Bacillati</taxon>
        <taxon>Actinomycetota</taxon>
        <taxon>Actinomycetes</taxon>
        <taxon>Kitasatosporales</taxon>
        <taxon>Streptomycetaceae</taxon>
        <taxon>Streptomyces</taxon>
    </lineage>
</organism>
<dbReference type="PANTHER" id="PTHR48050">
    <property type="entry name" value="STEROL 3-BETA-GLUCOSYLTRANSFERASE"/>
    <property type="match status" value="1"/>
</dbReference>
<keyword evidence="5" id="KW-1185">Reference proteome</keyword>
<feature type="domain" description="Glycosyltransferase family 28 N-terminal" evidence="2">
    <location>
        <begin position="3"/>
        <end position="124"/>
    </location>
</feature>
<dbReference type="Pfam" id="PF06722">
    <property type="entry name" value="EryCIII-like_C"/>
    <property type="match status" value="1"/>
</dbReference>
<dbReference type="PANTHER" id="PTHR48050:SF13">
    <property type="entry name" value="STEROL 3-BETA-GLUCOSYLTRANSFERASE UGT80A2"/>
    <property type="match status" value="1"/>
</dbReference>
<dbReference type="CDD" id="cd03784">
    <property type="entry name" value="GT1_Gtf-like"/>
    <property type="match status" value="1"/>
</dbReference>
<dbReference type="FunFam" id="3.40.50.2000:FF:000009">
    <property type="entry name" value="Sterol 3-beta-glucosyltransferase UGT80A2"/>
    <property type="match status" value="1"/>
</dbReference>
<name>A0A3Q9EM23_9ACTN</name>
<evidence type="ECO:0000313" key="5">
    <source>
        <dbReference type="Proteomes" id="UP000280298"/>
    </source>
</evidence>
<dbReference type="InterPro" id="IPR004276">
    <property type="entry name" value="GlycoTrans_28_N"/>
</dbReference>
<dbReference type="Gene3D" id="3.40.50.2000">
    <property type="entry name" value="Glycogen Phosphorylase B"/>
    <property type="match status" value="2"/>
</dbReference>
<dbReference type="InterPro" id="IPR002213">
    <property type="entry name" value="UDP_glucos_trans"/>
</dbReference>
<keyword evidence="1 4" id="KW-0808">Transferase</keyword>
<protein>
    <submittedName>
        <fullName evidence="4">Glycosyltransferase</fullName>
    </submittedName>
</protein>
<dbReference type="EMBL" id="CP034539">
    <property type="protein sequence ID" value="AZQ33588.1"/>
    <property type="molecule type" value="Genomic_DNA"/>
</dbReference>
<feature type="domain" description="Erythromycin biosynthesis protein CIII-like C-terminal" evidence="3">
    <location>
        <begin position="295"/>
        <end position="379"/>
    </location>
</feature>
<evidence type="ECO:0000259" key="2">
    <source>
        <dbReference type="Pfam" id="PF03033"/>
    </source>
</evidence>
<reference evidence="4 5" key="1">
    <citation type="journal article" date="2019" name="Int. J. Syst. Evol. Microbiol.">
        <title>Streptomyces cyaneochromogenes sp. nov., a blue pigment-producing actinomycete from manganese-contaminated soil.</title>
        <authorList>
            <person name="Tang X."/>
            <person name="Zhao J."/>
            <person name="Li K."/>
            <person name="Chen Z."/>
            <person name="Sun Y."/>
            <person name="Gao J."/>
        </authorList>
    </citation>
    <scope>NUCLEOTIDE SEQUENCE [LARGE SCALE GENOMIC DNA]</scope>
    <source>
        <strain evidence="4 5">MK-45</strain>
    </source>
</reference>
<accession>A0A3Q9EM23</accession>
<evidence type="ECO:0000313" key="4">
    <source>
        <dbReference type="EMBL" id="AZQ33588.1"/>
    </source>
</evidence>
<evidence type="ECO:0000259" key="3">
    <source>
        <dbReference type="Pfam" id="PF06722"/>
    </source>
</evidence>
<dbReference type="RefSeq" id="WP_126390392.1">
    <property type="nucleotide sequence ID" value="NZ_CP034539.1"/>
</dbReference>
<dbReference type="AlphaFoldDB" id="A0A3Q9EM23"/>
<dbReference type="OrthoDB" id="3253247at2"/>
<dbReference type="GO" id="GO:0016758">
    <property type="term" value="F:hexosyltransferase activity"/>
    <property type="evidence" value="ECO:0007669"/>
    <property type="project" value="InterPro"/>
</dbReference>